<protein>
    <recommendedName>
        <fullName evidence="5">U6 snRNA phosphodiesterase 1</fullName>
    </recommendedName>
    <alternativeName>
        <fullName evidence="6">3'-5' RNA exonuclease USB1</fullName>
    </alternativeName>
</protein>
<dbReference type="AlphaFoldDB" id="A0A1Y1W3U0"/>
<dbReference type="Proteomes" id="UP000193922">
    <property type="component" value="Unassembled WGS sequence"/>
</dbReference>
<dbReference type="Gene3D" id="3.90.1140.10">
    <property type="entry name" value="Cyclic phosphodiesterase"/>
    <property type="match status" value="1"/>
</dbReference>
<evidence type="ECO:0000256" key="4">
    <source>
        <dbReference type="ARBA" id="ARBA00023242"/>
    </source>
</evidence>
<organism evidence="7 8">
    <name type="scientific">Linderina pennispora</name>
    <dbReference type="NCBI Taxonomy" id="61395"/>
    <lineage>
        <taxon>Eukaryota</taxon>
        <taxon>Fungi</taxon>
        <taxon>Fungi incertae sedis</taxon>
        <taxon>Zoopagomycota</taxon>
        <taxon>Kickxellomycotina</taxon>
        <taxon>Kickxellomycetes</taxon>
        <taxon>Kickxellales</taxon>
        <taxon>Kickxellaceae</taxon>
        <taxon>Linderina</taxon>
    </lineage>
</organism>
<reference evidence="7 8" key="1">
    <citation type="submission" date="2016-07" db="EMBL/GenBank/DDBJ databases">
        <title>Pervasive Adenine N6-methylation of Active Genes in Fungi.</title>
        <authorList>
            <consortium name="DOE Joint Genome Institute"/>
            <person name="Mondo S.J."/>
            <person name="Dannebaum R.O."/>
            <person name="Kuo R.C."/>
            <person name="Labutti K."/>
            <person name="Haridas S."/>
            <person name="Kuo A."/>
            <person name="Salamov A."/>
            <person name="Ahrendt S.R."/>
            <person name="Lipzen A."/>
            <person name="Sullivan W."/>
            <person name="Andreopoulos W.B."/>
            <person name="Clum A."/>
            <person name="Lindquist E."/>
            <person name="Daum C."/>
            <person name="Ramamoorthy G.K."/>
            <person name="Gryganskyi A."/>
            <person name="Culley D."/>
            <person name="Magnuson J.K."/>
            <person name="James T.Y."/>
            <person name="O'Malley M.A."/>
            <person name="Stajich J.E."/>
            <person name="Spatafora J.W."/>
            <person name="Visel A."/>
            <person name="Grigoriev I.V."/>
        </authorList>
    </citation>
    <scope>NUCLEOTIDE SEQUENCE [LARGE SCALE GENOMIC DNA]</scope>
    <source>
        <strain evidence="7 8">ATCC 12442</strain>
    </source>
</reference>
<dbReference type="RefSeq" id="XP_040741932.1">
    <property type="nucleotide sequence ID" value="XM_040884727.1"/>
</dbReference>
<keyword evidence="1" id="KW-0540">Nuclease</keyword>
<dbReference type="PANTHER" id="PTHR13522:SF3">
    <property type="entry name" value="U6 SNRNA PHOSPHODIESTERASE 1"/>
    <property type="match status" value="1"/>
</dbReference>
<keyword evidence="3" id="KW-0456">Lyase</keyword>
<evidence type="ECO:0000313" key="7">
    <source>
        <dbReference type="EMBL" id="ORX68118.1"/>
    </source>
</evidence>
<dbReference type="GO" id="GO:0005634">
    <property type="term" value="C:nucleus"/>
    <property type="evidence" value="ECO:0007669"/>
    <property type="project" value="TreeGrafter"/>
</dbReference>
<feature type="non-terminal residue" evidence="7">
    <location>
        <position position="1"/>
    </location>
</feature>
<proteinExistence type="predicted"/>
<dbReference type="InterPro" id="IPR027521">
    <property type="entry name" value="Usb1"/>
</dbReference>
<name>A0A1Y1W3U0_9FUNG</name>
<comment type="caution">
    <text evidence="7">The sequence shown here is derived from an EMBL/GenBank/DDBJ whole genome shotgun (WGS) entry which is preliminary data.</text>
</comment>
<dbReference type="GO" id="GO:0016829">
    <property type="term" value="F:lyase activity"/>
    <property type="evidence" value="ECO:0007669"/>
    <property type="project" value="UniProtKB-KW"/>
</dbReference>
<keyword evidence="8" id="KW-1185">Reference proteome</keyword>
<dbReference type="GO" id="GO:0034477">
    <property type="term" value="P:U6 snRNA 3'-end processing"/>
    <property type="evidence" value="ECO:0007669"/>
    <property type="project" value="InterPro"/>
</dbReference>
<evidence type="ECO:0000256" key="6">
    <source>
        <dbReference type="ARBA" id="ARBA00030030"/>
    </source>
</evidence>
<dbReference type="OrthoDB" id="49151at2759"/>
<evidence type="ECO:0000313" key="8">
    <source>
        <dbReference type="Proteomes" id="UP000193922"/>
    </source>
</evidence>
<keyword evidence="4" id="KW-0539">Nucleus</keyword>
<evidence type="ECO:0000256" key="2">
    <source>
        <dbReference type="ARBA" id="ARBA00022801"/>
    </source>
</evidence>
<gene>
    <name evidence="7" type="ORF">DL89DRAFT_225069</name>
</gene>
<dbReference type="PANTHER" id="PTHR13522">
    <property type="entry name" value="U6 SNRNA PHOSPHODIESTERASE 1"/>
    <property type="match status" value="1"/>
</dbReference>
<sequence length="140" mass="15498">LHISLTRPFYLQEHQIASFVSALQRQMATLDTSSLVVAFGGASIYQNEKQSRSFVALDVDLGADRIRRLLELVDAVMVRFSKPTFYADPRFHASIVWADRDAADGVPADTGRLGDMARELPGIQVDRLVCVVGDKEYAIA</sequence>
<evidence type="ECO:0000256" key="5">
    <source>
        <dbReference type="ARBA" id="ARBA00029543"/>
    </source>
</evidence>
<dbReference type="EMBL" id="MCFD01000010">
    <property type="protein sequence ID" value="ORX68118.1"/>
    <property type="molecule type" value="Genomic_DNA"/>
</dbReference>
<dbReference type="GeneID" id="63801375"/>
<dbReference type="Pfam" id="PF09749">
    <property type="entry name" value="HVSL"/>
    <property type="match status" value="1"/>
</dbReference>
<dbReference type="STRING" id="61395.A0A1Y1W3U0"/>
<keyword evidence="2" id="KW-0378">Hydrolase</keyword>
<accession>A0A1Y1W3U0</accession>
<evidence type="ECO:0000256" key="1">
    <source>
        <dbReference type="ARBA" id="ARBA00022722"/>
    </source>
</evidence>
<evidence type="ECO:0000256" key="3">
    <source>
        <dbReference type="ARBA" id="ARBA00023239"/>
    </source>
</evidence>
<dbReference type="GO" id="GO:0000175">
    <property type="term" value="F:3'-5'-RNA exonuclease activity"/>
    <property type="evidence" value="ECO:0007669"/>
    <property type="project" value="TreeGrafter"/>
</dbReference>